<dbReference type="Gene3D" id="3.40.50.1820">
    <property type="entry name" value="alpha/beta hydrolase"/>
    <property type="match status" value="1"/>
</dbReference>
<comment type="caution">
    <text evidence="2">The sequence shown here is derived from an EMBL/GenBank/DDBJ whole genome shotgun (WGS) entry which is preliminary data.</text>
</comment>
<dbReference type="Proteomes" id="UP001051844">
    <property type="component" value="Unassembled WGS sequence"/>
</dbReference>
<proteinExistence type="predicted"/>
<evidence type="ECO:0008006" key="4">
    <source>
        <dbReference type="Google" id="ProtNLM"/>
    </source>
</evidence>
<evidence type="ECO:0000313" key="2">
    <source>
        <dbReference type="EMBL" id="GHI44826.1"/>
    </source>
</evidence>
<reference evidence="2" key="1">
    <citation type="submission" date="2022-09" db="EMBL/GenBank/DDBJ databases">
        <title>Whole genome shotgun sequence of Streptomyces albidoflavus NBRC 12854.</title>
        <authorList>
            <person name="Komaki H."/>
            <person name="Tamura T."/>
        </authorList>
    </citation>
    <scope>NUCLEOTIDE SEQUENCE</scope>
    <source>
        <strain evidence="2">NBRC 12854</strain>
    </source>
</reference>
<name>A0AA37FAL7_9ACTN</name>
<organism evidence="2 3">
    <name type="scientific">Streptomyces albidoflavus</name>
    <dbReference type="NCBI Taxonomy" id="1886"/>
    <lineage>
        <taxon>Bacteria</taxon>
        <taxon>Bacillati</taxon>
        <taxon>Actinomycetota</taxon>
        <taxon>Actinomycetes</taxon>
        <taxon>Kitasatosporales</taxon>
        <taxon>Streptomycetaceae</taxon>
        <taxon>Streptomyces</taxon>
        <taxon>Streptomyces albidoflavus group</taxon>
    </lineage>
</organism>
<dbReference type="EMBL" id="BNDZ01000003">
    <property type="protein sequence ID" value="GHI44826.1"/>
    <property type="molecule type" value="Genomic_DNA"/>
</dbReference>
<dbReference type="RefSeq" id="WP_129826053.1">
    <property type="nucleotide sequence ID" value="NZ_BNDZ01000003.1"/>
</dbReference>
<accession>A0AA37FAL7</accession>
<gene>
    <name evidence="2" type="ORF">ScoT_10000</name>
</gene>
<feature type="region of interest" description="Disordered" evidence="1">
    <location>
        <begin position="179"/>
        <end position="203"/>
    </location>
</feature>
<dbReference type="AlphaFoldDB" id="A0AA37FAL7"/>
<sequence length="409" mass="43754">MPLVHVHGIGNREREDSGRASVRDALYRRYVLASLRCAPDTPIASPWWGELVAEPAWDWASLDTGQAERLGGHEPVSEARSMAADLAAAAGSTEGTALLTAAHTSLQWSIDSLCTALAEAEDGDWEAATFCALATEYWAATTKAGEHTDGVTAFAWLDDVADDTEFLERLGEEAAAWRARTGTPSKGPVPRSARERFGTSPRTVPRAVAKAAHRINRWAAGGITRPLAAGARATATKGTALLLGDIVSLFTSRNRASGGPVVELVRDALDAAAEVADRRKEPLVVVAHSMGGNIVYDILSHDRRGLRVDLLVTVGSQVGLFEELKLFRSSDPAVPDRHRGPLRVPAITNVGRWINVLDRADPLAFAASPVFDGAEDLVFGTGAWWAHGAYTTCPQFHYRLAARVGGEAV</sequence>
<evidence type="ECO:0000313" key="3">
    <source>
        <dbReference type="Proteomes" id="UP001051844"/>
    </source>
</evidence>
<protein>
    <recommendedName>
        <fullName evidence="4">Alpha/beta hydrolase</fullName>
    </recommendedName>
</protein>
<dbReference type="SUPFAM" id="SSF53474">
    <property type="entry name" value="alpha/beta-Hydrolases"/>
    <property type="match status" value="1"/>
</dbReference>
<dbReference type="InterPro" id="IPR029058">
    <property type="entry name" value="AB_hydrolase_fold"/>
</dbReference>
<evidence type="ECO:0000256" key="1">
    <source>
        <dbReference type="SAM" id="MobiDB-lite"/>
    </source>
</evidence>